<protein>
    <submittedName>
        <fullName evidence="3">Uncharacterized protein</fullName>
    </submittedName>
</protein>
<feature type="region of interest" description="Disordered" evidence="1">
    <location>
        <begin position="260"/>
        <end position="317"/>
    </location>
</feature>
<proteinExistence type="predicted"/>
<evidence type="ECO:0000256" key="1">
    <source>
        <dbReference type="SAM" id="MobiDB-lite"/>
    </source>
</evidence>
<comment type="caution">
    <text evidence="3">The sequence shown here is derived from an EMBL/GenBank/DDBJ whole genome shotgun (WGS) entry which is preliminary data.</text>
</comment>
<keyword evidence="4" id="KW-1185">Reference proteome</keyword>
<sequence length="406" mass="45960">MIRSLFRAPRAVPLASTRVASMMSGPSQTVLLHRVKIRPRSRLRSFAIGVGVTCVCYQIYTTVVLGPLAKYLDRELENMDEKELEEAEVEPIFIAFPFTTKMVPAAPYRGSDEEWQTFVKISKDKNLQMKIRNDLANWVRMAAENSTILTAKMGRDMRVRRWWMDIDYPYRPPPEFERSGIEINDEGIEWVTRPVDSTTVFRTQRILYPSPMALSIFAFTGALLRDNALTVARLFGYEAKSPPPTNGLNPAIEQTLRRFAARSKPDGKPAEAQSETRELPGAKWQTPDGSATPATGSASAAAPSQDPDSAKPPSAKDLIPHSTMYAITHGPWSAFLKKWKETWRPMRDLPPRGCVMVSGLVELETKHGYLVIDVFAWWNPKTQKFDTRSMFTRLRRLQLKTQGPLK</sequence>
<evidence type="ECO:0000313" key="4">
    <source>
        <dbReference type="Proteomes" id="UP001174694"/>
    </source>
</evidence>
<keyword evidence="2" id="KW-0812">Transmembrane</keyword>
<feature type="compositionally biased region" description="Low complexity" evidence="1">
    <location>
        <begin position="289"/>
        <end position="315"/>
    </location>
</feature>
<accession>A0AA38RCR5</accession>
<dbReference type="AlphaFoldDB" id="A0AA38RCR5"/>
<dbReference type="EMBL" id="JANBVO010000048">
    <property type="protein sequence ID" value="KAJ9133717.1"/>
    <property type="molecule type" value="Genomic_DNA"/>
</dbReference>
<reference evidence="3" key="1">
    <citation type="submission" date="2022-07" db="EMBL/GenBank/DDBJ databases">
        <title>Fungi with potential for degradation of polypropylene.</title>
        <authorList>
            <person name="Gostincar C."/>
        </authorList>
    </citation>
    <scope>NUCLEOTIDE SEQUENCE</scope>
    <source>
        <strain evidence="3">EXF-13308</strain>
    </source>
</reference>
<dbReference type="Proteomes" id="UP001174694">
    <property type="component" value="Unassembled WGS sequence"/>
</dbReference>
<name>A0AA38RCR5_9PEZI</name>
<keyword evidence="2" id="KW-0472">Membrane</keyword>
<gene>
    <name evidence="3" type="ORF">NKR23_g10570</name>
</gene>
<evidence type="ECO:0000313" key="3">
    <source>
        <dbReference type="EMBL" id="KAJ9133717.1"/>
    </source>
</evidence>
<organism evidence="3 4">
    <name type="scientific">Pleurostoma richardsiae</name>
    <dbReference type="NCBI Taxonomy" id="41990"/>
    <lineage>
        <taxon>Eukaryota</taxon>
        <taxon>Fungi</taxon>
        <taxon>Dikarya</taxon>
        <taxon>Ascomycota</taxon>
        <taxon>Pezizomycotina</taxon>
        <taxon>Sordariomycetes</taxon>
        <taxon>Sordariomycetidae</taxon>
        <taxon>Calosphaeriales</taxon>
        <taxon>Pleurostomataceae</taxon>
        <taxon>Pleurostoma</taxon>
    </lineage>
</organism>
<keyword evidence="2" id="KW-1133">Transmembrane helix</keyword>
<feature type="compositionally biased region" description="Basic and acidic residues" evidence="1">
    <location>
        <begin position="263"/>
        <end position="280"/>
    </location>
</feature>
<evidence type="ECO:0000256" key="2">
    <source>
        <dbReference type="SAM" id="Phobius"/>
    </source>
</evidence>
<feature type="transmembrane region" description="Helical" evidence="2">
    <location>
        <begin position="46"/>
        <end position="69"/>
    </location>
</feature>